<dbReference type="Pfam" id="PF13860">
    <property type="entry name" value="FlgD_ig"/>
    <property type="match status" value="1"/>
</dbReference>
<dbReference type="EMBL" id="WJKJ01000348">
    <property type="protein sequence ID" value="MBD3365657.1"/>
    <property type="molecule type" value="Genomic_DNA"/>
</dbReference>
<dbReference type="Gene3D" id="2.120.10.70">
    <property type="entry name" value="Fucose-specific lectin"/>
    <property type="match status" value="1"/>
</dbReference>
<name>A0A9D5KBH0_UNCW3</name>
<dbReference type="Gene3D" id="2.60.40.4070">
    <property type="match status" value="1"/>
</dbReference>
<comment type="caution">
    <text evidence="2">The sequence shown here is derived from an EMBL/GenBank/DDBJ whole genome shotgun (WGS) entry which is preliminary data.</text>
</comment>
<dbReference type="InterPro" id="IPR025965">
    <property type="entry name" value="FlgD/Vpr_Ig-like"/>
</dbReference>
<feature type="domain" description="FlgD/Vpr Ig-like" evidence="1">
    <location>
        <begin position="409"/>
        <end position="455"/>
    </location>
</feature>
<accession>A0A9D5KBH0</accession>
<dbReference type="AlphaFoldDB" id="A0A9D5KBH0"/>
<dbReference type="SUPFAM" id="SSF89372">
    <property type="entry name" value="Fucose-specific lectin"/>
    <property type="match status" value="1"/>
</dbReference>
<protein>
    <recommendedName>
        <fullName evidence="1">FlgD/Vpr Ig-like domain-containing protein</fullName>
    </recommendedName>
</protein>
<sequence length="474" mass="52428">MKKKLNQGEGMRKYTVLAAVLLVTGIVTLSPAQTWTVEQVTDNTEPDKYPFVNAVSSGLMIVYMHNDGDDEVFYANNFSGSWNTSRITDNSRPDGGLDIASNYNEEIAHISIIWLETPDAEISYCTGSPGSWNTERVTDDAEVDAWPTLAIDKQGYIHMAFYKAVPGDREIFYTNNTTGDWEFEQVTDNATEDSYPWIALDSDDNPHIVYADATHLWYTEKTTGIWSTPEMITDGVGASSYPFLALDAEDNCHVSYGKHDGADFEIYYANNVTAGWPEAKVTTNDYDDMNPTLILDPNRDVHIAFMGGEPDKEIYYANNTSGIWTSSRITDNSIDDNVKMGRFFAVCAGRIGHVFFWNNSDGDNEIYHAYSNSPLFEAVEETAPVTTPLSIKLDRGISGSTVHYSIPHAGHVSLKVYDASGSLIKTLVNSYRPEGNHTVIWNGETDDGVHAAPGVCFYHLVAGGQKTSAKAVLK</sequence>
<evidence type="ECO:0000313" key="2">
    <source>
        <dbReference type="EMBL" id="MBD3365657.1"/>
    </source>
</evidence>
<organism evidence="2 3">
    <name type="scientific">candidate division WOR-3 bacterium</name>
    <dbReference type="NCBI Taxonomy" id="2052148"/>
    <lineage>
        <taxon>Bacteria</taxon>
        <taxon>Bacteria division WOR-3</taxon>
    </lineage>
</organism>
<reference evidence="2" key="1">
    <citation type="submission" date="2019-11" db="EMBL/GenBank/DDBJ databases">
        <title>Microbial mats filling the niche in hypersaline microbial mats.</title>
        <authorList>
            <person name="Wong H.L."/>
            <person name="Macleod F.I."/>
            <person name="White R.A. III"/>
            <person name="Burns B.P."/>
        </authorList>
    </citation>
    <scope>NUCLEOTIDE SEQUENCE</scope>
    <source>
        <strain evidence="2">Bin_327</strain>
    </source>
</reference>
<proteinExistence type="predicted"/>
<gene>
    <name evidence="2" type="ORF">GF359_10635</name>
</gene>
<dbReference type="Proteomes" id="UP000630660">
    <property type="component" value="Unassembled WGS sequence"/>
</dbReference>
<evidence type="ECO:0000259" key="1">
    <source>
        <dbReference type="Pfam" id="PF13860"/>
    </source>
</evidence>
<evidence type="ECO:0000313" key="3">
    <source>
        <dbReference type="Proteomes" id="UP000630660"/>
    </source>
</evidence>